<dbReference type="Proteomes" id="UP000272781">
    <property type="component" value="Unassembled WGS sequence"/>
</dbReference>
<proteinExistence type="predicted"/>
<evidence type="ECO:0000313" key="2">
    <source>
        <dbReference type="EMBL" id="QCI28679.1"/>
    </source>
</evidence>
<dbReference type="Proteomes" id="UP000298805">
    <property type="component" value="Chromosome"/>
</dbReference>
<reference evidence="2" key="3">
    <citation type="submission" date="2019-06" db="EMBL/GenBank/DDBJ databases">
        <title>A comparative analysis of the Nautiliaceae.</title>
        <authorList>
            <person name="Grosche A."/>
            <person name="Smedile F."/>
            <person name="Vetriani C."/>
        </authorList>
    </citation>
    <scope>NUCLEOTIDE SEQUENCE</scope>
    <source>
        <strain evidence="2">TB6</strain>
    </source>
</reference>
<protein>
    <submittedName>
        <fullName evidence="3">Uncharacterized protein</fullName>
    </submittedName>
</protein>
<organism evidence="3 4">
    <name type="scientific">Caminibacter pacificus</name>
    <dbReference type="NCBI Taxonomy" id="1424653"/>
    <lineage>
        <taxon>Bacteria</taxon>
        <taxon>Pseudomonadati</taxon>
        <taxon>Campylobacterota</taxon>
        <taxon>Epsilonproteobacteria</taxon>
        <taxon>Nautiliales</taxon>
        <taxon>Nautiliaceae</taxon>
        <taxon>Caminibacter</taxon>
    </lineage>
</organism>
<feature type="signal peptide" evidence="1">
    <location>
        <begin position="1"/>
        <end position="19"/>
    </location>
</feature>
<accession>A0AAJ4RDC3</accession>
<keyword evidence="1" id="KW-0732">Signal</keyword>
<evidence type="ECO:0000313" key="5">
    <source>
        <dbReference type="Proteomes" id="UP000298805"/>
    </source>
</evidence>
<evidence type="ECO:0000256" key="1">
    <source>
        <dbReference type="SAM" id="SignalP"/>
    </source>
</evidence>
<name>A0AAJ4RDC3_9BACT</name>
<gene>
    <name evidence="2" type="ORF">C6V80_06770</name>
    <name evidence="3" type="ORF">EDC58_0069</name>
</gene>
<evidence type="ECO:0000313" key="3">
    <source>
        <dbReference type="EMBL" id="ROR40590.1"/>
    </source>
</evidence>
<dbReference type="RefSeq" id="WP_123351507.1">
    <property type="nucleotide sequence ID" value="NZ_CP027432.2"/>
</dbReference>
<keyword evidence="5" id="KW-1185">Reference proteome</keyword>
<evidence type="ECO:0000313" key="4">
    <source>
        <dbReference type="Proteomes" id="UP000272781"/>
    </source>
</evidence>
<feature type="chain" id="PRO_5042545190" evidence="1">
    <location>
        <begin position="20"/>
        <end position="69"/>
    </location>
</feature>
<reference evidence="3 4" key="2">
    <citation type="submission" date="2018-11" db="EMBL/GenBank/DDBJ databases">
        <title>Genomic Encyclopedia of Type Strains, Phase IV (KMG-IV): sequencing the most valuable type-strain genomes for metagenomic binning, comparative biology and taxonomic classification.</title>
        <authorList>
            <person name="Goeker M."/>
        </authorList>
    </citation>
    <scope>NUCLEOTIDE SEQUENCE [LARGE SCALE GENOMIC DNA]</scope>
    <source>
        <strain evidence="3 4">DSM 27783</strain>
    </source>
</reference>
<sequence>MIKKSLSIMILSCAVFASGKIVFENSSKSVIECDDNKTVVILNKKSDEFVTKDGEIFQSVQQAIKEKCN</sequence>
<dbReference type="EMBL" id="CP027432">
    <property type="protein sequence ID" value="QCI28679.1"/>
    <property type="molecule type" value="Genomic_DNA"/>
</dbReference>
<reference evidence="5" key="1">
    <citation type="submission" date="2018-03" db="EMBL/GenBank/DDBJ databases">
        <title>A comparative analysis of the Nautiliaceae.</title>
        <authorList>
            <person name="Grosche A."/>
            <person name="Smedile F."/>
            <person name="Vetriani C."/>
        </authorList>
    </citation>
    <scope>NUCLEOTIDE SEQUENCE [LARGE SCALE GENOMIC DNA]</scope>
    <source>
        <strain evidence="5">TB6</strain>
    </source>
</reference>
<dbReference type="EMBL" id="RJVK01000001">
    <property type="protein sequence ID" value="ROR40590.1"/>
    <property type="molecule type" value="Genomic_DNA"/>
</dbReference>
<dbReference type="AlphaFoldDB" id="A0AAJ4RDC3"/>